<dbReference type="PANTHER" id="PTHR45947:SF3">
    <property type="entry name" value="SULFOQUINOVOSYL TRANSFERASE SQD2"/>
    <property type="match status" value="1"/>
</dbReference>
<dbReference type="InterPro" id="IPR028098">
    <property type="entry name" value="Glyco_trans_4-like_N"/>
</dbReference>
<dbReference type="SUPFAM" id="SSF53756">
    <property type="entry name" value="UDP-Glycosyltransferase/glycogen phosphorylase"/>
    <property type="match status" value="1"/>
</dbReference>
<protein>
    <submittedName>
        <fullName evidence="3">Spore coat protein SA</fullName>
    </submittedName>
</protein>
<dbReference type="PANTHER" id="PTHR45947">
    <property type="entry name" value="SULFOQUINOVOSYL TRANSFERASE SQD2"/>
    <property type="match status" value="1"/>
</dbReference>
<reference evidence="4" key="1">
    <citation type="submission" date="2016-10" db="EMBL/GenBank/DDBJ databases">
        <authorList>
            <person name="Varghese N."/>
            <person name="Submissions S."/>
        </authorList>
    </citation>
    <scope>NUCLEOTIDE SEQUENCE [LARGE SCALE GENOMIC DNA]</scope>
    <source>
        <strain evidence="4">CGMCC 1.10784</strain>
    </source>
</reference>
<keyword evidence="3" id="KW-0946">Virion</keyword>
<dbReference type="EMBL" id="FOMT01000003">
    <property type="protein sequence ID" value="SFE47923.1"/>
    <property type="molecule type" value="Genomic_DNA"/>
</dbReference>
<accession>A0A1I2AY58</accession>
<feature type="domain" description="Glycosyl transferase family 1" evidence="1">
    <location>
        <begin position="190"/>
        <end position="362"/>
    </location>
</feature>
<dbReference type="GO" id="GO:0016757">
    <property type="term" value="F:glycosyltransferase activity"/>
    <property type="evidence" value="ECO:0007669"/>
    <property type="project" value="InterPro"/>
</dbReference>
<dbReference type="InterPro" id="IPR001296">
    <property type="entry name" value="Glyco_trans_1"/>
</dbReference>
<organism evidence="3 4">
    <name type="scientific">Paenibacillus catalpae</name>
    <dbReference type="NCBI Taxonomy" id="1045775"/>
    <lineage>
        <taxon>Bacteria</taxon>
        <taxon>Bacillati</taxon>
        <taxon>Bacillota</taxon>
        <taxon>Bacilli</taxon>
        <taxon>Bacillales</taxon>
        <taxon>Paenibacillaceae</taxon>
        <taxon>Paenibacillus</taxon>
    </lineage>
</organism>
<proteinExistence type="predicted"/>
<dbReference type="Gene3D" id="3.40.50.2000">
    <property type="entry name" value="Glycogen Phosphorylase B"/>
    <property type="match status" value="2"/>
</dbReference>
<sequence length="442" mass="50575">MSPVKVAFVTPGAYPIPSGNSSSVERVVEKFVPLLRPSVEPRIYGKIGRNLPRRSMVNDVVCERFHTAKRSAYVANVGHALKKFGPQIIQVENRPTYLLKLKRSNPKAKIWLNLHSSTYISPRHISDTQLRKSFALADRIIVNSEFLRTLVLEKVPEARMKIRVVYPGVETRRFQSRYTAEGEAARRHHRERKGLAHRKVVMFLGRLIPLKGVHHLLSIVPRLIKVHPDLLVVIVGSPFYGSHRTTAYSRKLIKMGERYKKHVRFVPYVPYSEVPGWFMAADISVMPSGKREAFGLVNVEAMATGLPVIATRAGGMQEIIQHGETGYLINQKEIKAELTEKLLLLLHNAALRRQMGIKSRQRVEQLFTWEHTAKRWLKIQRNEVDLKFRDDPEQFDEQIYMEPPPVPDLNQGIAYEDEQVISYDMGFINLEHLKATSQKDGG</sequence>
<evidence type="ECO:0000259" key="1">
    <source>
        <dbReference type="Pfam" id="PF00534"/>
    </source>
</evidence>
<dbReference type="STRING" id="1045775.SAMN05216378_3260"/>
<name>A0A1I2AY58_9BACL</name>
<dbReference type="RefSeq" id="WP_091186978.1">
    <property type="nucleotide sequence ID" value="NZ_FOMT01000003.1"/>
</dbReference>
<dbReference type="AlphaFoldDB" id="A0A1I2AY58"/>
<dbReference type="CDD" id="cd03801">
    <property type="entry name" value="GT4_PimA-like"/>
    <property type="match status" value="1"/>
</dbReference>
<dbReference type="Pfam" id="PF13439">
    <property type="entry name" value="Glyco_transf_4"/>
    <property type="match status" value="1"/>
</dbReference>
<keyword evidence="4" id="KW-1185">Reference proteome</keyword>
<keyword evidence="3" id="KW-0167">Capsid protein</keyword>
<dbReference type="OrthoDB" id="139410at2"/>
<feature type="domain" description="Glycosyltransferase subfamily 4-like N-terminal" evidence="2">
    <location>
        <begin position="72"/>
        <end position="173"/>
    </location>
</feature>
<evidence type="ECO:0000313" key="3">
    <source>
        <dbReference type="EMBL" id="SFE47923.1"/>
    </source>
</evidence>
<dbReference type="InterPro" id="IPR050194">
    <property type="entry name" value="Glycosyltransferase_grp1"/>
</dbReference>
<dbReference type="Proteomes" id="UP000198855">
    <property type="component" value="Unassembled WGS sequence"/>
</dbReference>
<evidence type="ECO:0000313" key="4">
    <source>
        <dbReference type="Proteomes" id="UP000198855"/>
    </source>
</evidence>
<dbReference type="Pfam" id="PF00534">
    <property type="entry name" value="Glycos_transf_1"/>
    <property type="match status" value="1"/>
</dbReference>
<evidence type="ECO:0000259" key="2">
    <source>
        <dbReference type="Pfam" id="PF13439"/>
    </source>
</evidence>
<gene>
    <name evidence="3" type="ORF">SAMN05216378_3260</name>
</gene>